<dbReference type="Proteomes" id="UP000054107">
    <property type="component" value="Unassembled WGS sequence"/>
</dbReference>
<gene>
    <name evidence="4" type="primary">PARPA_05377.1 scaffold 18099</name>
</gene>
<proteinExistence type="predicted"/>
<dbReference type="PANTHER" id="PTHR43861:SF1">
    <property type="entry name" value="TRANS-ACONITATE 2-METHYLTRANSFERASE"/>
    <property type="match status" value="1"/>
</dbReference>
<evidence type="ECO:0000259" key="3">
    <source>
        <dbReference type="Pfam" id="PF13649"/>
    </source>
</evidence>
<dbReference type="GO" id="GO:0008168">
    <property type="term" value="F:methyltransferase activity"/>
    <property type="evidence" value="ECO:0007669"/>
    <property type="project" value="UniProtKB-KW"/>
</dbReference>
<name>A0A0B7N7W2_9FUNG</name>
<keyword evidence="5" id="KW-1185">Reference proteome</keyword>
<dbReference type="InterPro" id="IPR029063">
    <property type="entry name" value="SAM-dependent_MTases_sf"/>
</dbReference>
<dbReference type="InterPro" id="IPR041698">
    <property type="entry name" value="Methyltransf_25"/>
</dbReference>
<dbReference type="SUPFAM" id="SSF53335">
    <property type="entry name" value="S-adenosyl-L-methionine-dependent methyltransferases"/>
    <property type="match status" value="1"/>
</dbReference>
<evidence type="ECO:0000256" key="1">
    <source>
        <dbReference type="ARBA" id="ARBA00022603"/>
    </source>
</evidence>
<accession>A0A0B7N7W2</accession>
<dbReference type="STRING" id="35722.A0A0B7N7W2"/>
<dbReference type="AlphaFoldDB" id="A0A0B7N7W2"/>
<protein>
    <recommendedName>
        <fullName evidence="3">Methyltransferase domain-containing protein</fullName>
    </recommendedName>
</protein>
<keyword evidence="1" id="KW-0489">Methyltransferase</keyword>
<feature type="domain" description="Methyltransferase" evidence="3">
    <location>
        <begin position="39"/>
        <end position="136"/>
    </location>
</feature>
<dbReference type="OrthoDB" id="6329284at2759"/>
<organism evidence="4 5">
    <name type="scientific">Parasitella parasitica</name>
    <dbReference type="NCBI Taxonomy" id="35722"/>
    <lineage>
        <taxon>Eukaryota</taxon>
        <taxon>Fungi</taxon>
        <taxon>Fungi incertae sedis</taxon>
        <taxon>Mucoromycota</taxon>
        <taxon>Mucoromycotina</taxon>
        <taxon>Mucoromycetes</taxon>
        <taxon>Mucorales</taxon>
        <taxon>Mucorineae</taxon>
        <taxon>Mucoraceae</taxon>
        <taxon>Parasitella</taxon>
    </lineage>
</organism>
<dbReference type="Gene3D" id="3.40.50.150">
    <property type="entry name" value="Vaccinia Virus protein VP39"/>
    <property type="match status" value="1"/>
</dbReference>
<reference evidence="4 5" key="1">
    <citation type="submission" date="2014-09" db="EMBL/GenBank/DDBJ databases">
        <authorList>
            <person name="Ellenberger Sabrina"/>
        </authorList>
    </citation>
    <scope>NUCLEOTIDE SEQUENCE [LARGE SCALE GENOMIC DNA]</scope>
    <source>
        <strain evidence="4 5">CBS 412.66</strain>
    </source>
</reference>
<dbReference type="EMBL" id="LN726479">
    <property type="protein sequence ID" value="CEP11515.1"/>
    <property type="molecule type" value="Genomic_DNA"/>
</dbReference>
<dbReference type="GO" id="GO:0032259">
    <property type="term" value="P:methylation"/>
    <property type="evidence" value="ECO:0007669"/>
    <property type="project" value="UniProtKB-KW"/>
</dbReference>
<evidence type="ECO:0000313" key="5">
    <source>
        <dbReference type="Proteomes" id="UP000054107"/>
    </source>
</evidence>
<dbReference type="PANTHER" id="PTHR43861">
    <property type="entry name" value="TRANS-ACONITATE 2-METHYLTRANSFERASE-RELATED"/>
    <property type="match status" value="1"/>
</dbReference>
<evidence type="ECO:0000313" key="4">
    <source>
        <dbReference type="EMBL" id="CEP11515.1"/>
    </source>
</evidence>
<dbReference type="Pfam" id="PF13649">
    <property type="entry name" value="Methyltransf_25"/>
    <property type="match status" value="1"/>
</dbReference>
<evidence type="ECO:0000256" key="2">
    <source>
        <dbReference type="ARBA" id="ARBA00022679"/>
    </source>
</evidence>
<keyword evidence="2" id="KW-0808">Transferase</keyword>
<sequence>MTPQKDNWSANKYAKHASFVPKLGSVILDKLDPQSNEHVLDFGCGDGVLTKLLASKTRCVTGIDASQAMIDHARQDDAPQNVSYHTVNGYDLDTWFDAHEKAGPYDAVFSSATLHWLKEDPIKAIRNIHHVLKPQGRFVAEFGGFMNCGEVKTALVHALNKRGIDGNAASPWFFPSAEHYSHLLVENGFEVKEAELVPRMTELNTDIKGWIETFGFAFLERLANEQERAQVAQEVQDYLQPSFQREDGKWFIMYVRLRVIAVKK</sequence>
<dbReference type="CDD" id="cd02440">
    <property type="entry name" value="AdoMet_MTases"/>
    <property type="match status" value="1"/>
</dbReference>